<accession>A0A815V2X5</accession>
<proteinExistence type="predicted"/>
<evidence type="ECO:0000313" key="1">
    <source>
        <dbReference type="EMBL" id="CAF1530622.1"/>
    </source>
</evidence>
<dbReference type="AlphaFoldDB" id="A0A815V2X5"/>
<feature type="non-terminal residue" evidence="1">
    <location>
        <position position="1"/>
    </location>
</feature>
<dbReference type="EMBL" id="CAJNOG010003389">
    <property type="protein sequence ID" value="CAF1530622.1"/>
    <property type="molecule type" value="Genomic_DNA"/>
</dbReference>
<reference evidence="1" key="1">
    <citation type="submission" date="2021-02" db="EMBL/GenBank/DDBJ databases">
        <authorList>
            <person name="Nowell W R."/>
        </authorList>
    </citation>
    <scope>NUCLEOTIDE SEQUENCE</scope>
</reference>
<organism evidence="1 2">
    <name type="scientific">Adineta steineri</name>
    <dbReference type="NCBI Taxonomy" id="433720"/>
    <lineage>
        <taxon>Eukaryota</taxon>
        <taxon>Metazoa</taxon>
        <taxon>Spiralia</taxon>
        <taxon>Gnathifera</taxon>
        <taxon>Rotifera</taxon>
        <taxon>Eurotatoria</taxon>
        <taxon>Bdelloidea</taxon>
        <taxon>Adinetida</taxon>
        <taxon>Adinetidae</taxon>
        <taxon>Adineta</taxon>
    </lineage>
</organism>
<protein>
    <submittedName>
        <fullName evidence="1">Uncharacterized protein</fullName>
    </submittedName>
</protein>
<comment type="caution">
    <text evidence="1">The sequence shown here is derived from an EMBL/GenBank/DDBJ whole genome shotgun (WGS) entry which is preliminary data.</text>
</comment>
<evidence type="ECO:0000313" key="2">
    <source>
        <dbReference type="Proteomes" id="UP000663845"/>
    </source>
</evidence>
<name>A0A815V2X5_9BILA</name>
<gene>
    <name evidence="1" type="ORF">JYZ213_LOCUS45119</name>
</gene>
<dbReference type="Proteomes" id="UP000663845">
    <property type="component" value="Unassembled WGS sequence"/>
</dbReference>
<sequence>LFRVYYRVAKWFSVEEPFKIRTNGIPEPIKSLLDNITFVIFCHDLVVNTIFLMKLEVLITISYLVQIIVQKNIKTIGSTK</sequence>